<dbReference type="Proteomes" id="UP000278756">
    <property type="component" value="Chromosome 1"/>
</dbReference>
<dbReference type="AlphaFoldDB" id="A0A3G9FZL3"/>
<feature type="signal peptide" evidence="1">
    <location>
        <begin position="1"/>
        <end position="28"/>
    </location>
</feature>
<name>A0A3G9FZL3_9CAUL</name>
<dbReference type="OrthoDB" id="7203732at2"/>
<gene>
    <name evidence="2" type="ORF">EM6_0401</name>
</gene>
<evidence type="ECO:0000256" key="1">
    <source>
        <dbReference type="SAM" id="SignalP"/>
    </source>
</evidence>
<evidence type="ECO:0000313" key="2">
    <source>
        <dbReference type="EMBL" id="BBF79827.1"/>
    </source>
</evidence>
<accession>A0A3G9FZL3</accession>
<dbReference type="RefSeq" id="WP_126419898.1">
    <property type="nucleotide sequence ID" value="NZ_AP018827.1"/>
</dbReference>
<sequence length="472" mass="49880">MITHTLRRWAVALTIFTGLGLIASSASAQQSRKEMLAAEAAAENVKTVSKLVQTFGLPCEVTEATVPAAAEATVDGKKVAIESFEVACKDQRGYLLYMAKKAPFGDPMGCLQAAAIAKAAPGSPVCKLRGNRAAHYWLTDTAKSKIPACQIAGARFIRADAAKNSETYEIGCKNTAGGIFTVPTWKASDQTVGFLNCLKTADTALKCELTTPELLPQTVGALVRKNAPDCTLNNARFIGATKDAEYYEVGCEGKPGFVLVTDLDTQFKGKVGCDKAANIGGCKFTDAAALAAAGKAKQDEAKAKYKDAYAQALSAAGIACTIEDFRRIGRDTATNRDLAEFKCPEAKTGLIALIPDAGKEGKLETFDCFGAAVQKTECAYMSRDQLKAYLQTLSTNHKSIKPDCVIGEARYAFENNGQVVLEIACTNKRGYIAVLNKARTALNPAVPCHVAATNPGVPEKCTIAGNGSNTAG</sequence>
<evidence type="ECO:0000313" key="3">
    <source>
        <dbReference type="Proteomes" id="UP000278756"/>
    </source>
</evidence>
<keyword evidence="1" id="KW-0732">Signal</keyword>
<protein>
    <submittedName>
        <fullName evidence="2">Uncharacterized protein</fullName>
    </submittedName>
</protein>
<reference evidence="3" key="2">
    <citation type="journal article" date="2017" name="Plant Physiol. Biochem.">
        <title>Differential oxidative and antioxidative response of duckweed Lemna minor toward plant growth promoting/inhibiting bacteria.</title>
        <authorList>
            <person name="Ishizawa H."/>
            <person name="Kuroda M."/>
            <person name="Morikawa M."/>
            <person name="Ike M."/>
        </authorList>
    </citation>
    <scope>NUCLEOTIDE SEQUENCE [LARGE SCALE GENOMIC DNA]</scope>
    <source>
        <strain evidence="3">M6</strain>
    </source>
</reference>
<dbReference type="EMBL" id="AP018827">
    <property type="protein sequence ID" value="BBF79827.1"/>
    <property type="molecule type" value="Genomic_DNA"/>
</dbReference>
<proteinExistence type="predicted"/>
<organism evidence="2 3">
    <name type="scientific">Asticcacaulis excentricus</name>
    <dbReference type="NCBI Taxonomy" id="78587"/>
    <lineage>
        <taxon>Bacteria</taxon>
        <taxon>Pseudomonadati</taxon>
        <taxon>Pseudomonadota</taxon>
        <taxon>Alphaproteobacteria</taxon>
        <taxon>Caulobacterales</taxon>
        <taxon>Caulobacteraceae</taxon>
        <taxon>Asticcacaulis</taxon>
    </lineage>
</organism>
<reference evidence="3" key="1">
    <citation type="journal article" date="2017" name="Biotechnol. Biofuels">
        <title>Evaluation of environmental bacterial communities as a factor affecting the growth of duckweed Lemna minor.</title>
        <authorList>
            <person name="Ishizawa H."/>
            <person name="Kuroda M."/>
            <person name="Morikawa M."/>
            <person name="Ike M."/>
        </authorList>
    </citation>
    <scope>NUCLEOTIDE SEQUENCE [LARGE SCALE GENOMIC DNA]</scope>
    <source>
        <strain evidence="3">M6</strain>
    </source>
</reference>
<feature type="chain" id="PRO_5018028425" evidence="1">
    <location>
        <begin position="29"/>
        <end position="472"/>
    </location>
</feature>